<feature type="chain" id="PRO_5041292809" evidence="2">
    <location>
        <begin position="22"/>
        <end position="297"/>
    </location>
</feature>
<evidence type="ECO:0000256" key="2">
    <source>
        <dbReference type="SAM" id="SignalP"/>
    </source>
</evidence>
<proteinExistence type="predicted"/>
<dbReference type="Proteomes" id="UP001178507">
    <property type="component" value="Unassembled WGS sequence"/>
</dbReference>
<organism evidence="3 4">
    <name type="scientific">Effrenium voratum</name>
    <dbReference type="NCBI Taxonomy" id="2562239"/>
    <lineage>
        <taxon>Eukaryota</taxon>
        <taxon>Sar</taxon>
        <taxon>Alveolata</taxon>
        <taxon>Dinophyceae</taxon>
        <taxon>Suessiales</taxon>
        <taxon>Symbiodiniaceae</taxon>
        <taxon>Effrenium</taxon>
    </lineage>
</organism>
<sequence>MAHCWWLVALGVPITPPFAVARMANNGTDSGGAPGRPSGPPPPPPPGIGDASNVDLHHDIARDIGQQVEVMILDAKHASETKVGKEIQKIKQKMEAMAEKIKMINDKVAAVEPGSSGLLKSDLQSSIAKLEEVWEGEVGTLKHELWQTIQAHNHNADLLKHHKDAIDQVQNRMTDLAPNPELDQVHLQLLQVDKVLQREMAKEAQMDQLMARLTVVQQQLMTIWGAPSGSAFGLQGGALQSALAAQARVTPVASTKKAQKKVPKATKGAKASAASLAAAASLRAEAPEFVPTSGWDS</sequence>
<gene>
    <name evidence="3" type="ORF">EVOR1521_LOCUS1477</name>
</gene>
<name>A0AA36MK06_9DINO</name>
<dbReference type="AlphaFoldDB" id="A0AA36MK06"/>
<feature type="compositionally biased region" description="Pro residues" evidence="1">
    <location>
        <begin position="37"/>
        <end position="47"/>
    </location>
</feature>
<keyword evidence="4" id="KW-1185">Reference proteome</keyword>
<evidence type="ECO:0000256" key="1">
    <source>
        <dbReference type="SAM" id="MobiDB-lite"/>
    </source>
</evidence>
<evidence type="ECO:0000313" key="4">
    <source>
        <dbReference type="Proteomes" id="UP001178507"/>
    </source>
</evidence>
<comment type="caution">
    <text evidence="3">The sequence shown here is derived from an EMBL/GenBank/DDBJ whole genome shotgun (WGS) entry which is preliminary data.</text>
</comment>
<reference evidence="3" key="1">
    <citation type="submission" date="2023-08" db="EMBL/GenBank/DDBJ databases">
        <authorList>
            <person name="Chen Y."/>
            <person name="Shah S."/>
            <person name="Dougan E. K."/>
            <person name="Thang M."/>
            <person name="Chan C."/>
        </authorList>
    </citation>
    <scope>NUCLEOTIDE SEQUENCE</scope>
</reference>
<feature type="signal peptide" evidence="2">
    <location>
        <begin position="1"/>
        <end position="21"/>
    </location>
</feature>
<keyword evidence="2" id="KW-0732">Signal</keyword>
<feature type="region of interest" description="Disordered" evidence="1">
    <location>
        <begin position="23"/>
        <end position="54"/>
    </location>
</feature>
<evidence type="ECO:0000313" key="3">
    <source>
        <dbReference type="EMBL" id="CAJ1371055.1"/>
    </source>
</evidence>
<protein>
    <submittedName>
        <fullName evidence="3">Uncharacterized protein</fullName>
    </submittedName>
</protein>
<dbReference type="EMBL" id="CAUJNA010000051">
    <property type="protein sequence ID" value="CAJ1371055.1"/>
    <property type="molecule type" value="Genomic_DNA"/>
</dbReference>
<accession>A0AA36MK06</accession>